<comment type="caution">
    <text evidence="9">The sequence shown here is derived from an EMBL/GenBank/DDBJ whole genome shotgun (WGS) entry which is preliminary data.</text>
</comment>
<keyword evidence="10" id="KW-1185">Reference proteome</keyword>
<keyword evidence="3" id="KW-0812">Transmembrane</keyword>
<sequence>MGYEDWAAVDRDLLALTVRGGADLPGIAAAARGLSLAGEHAALWLAAGLAGAAADRARRTAWLRATAVVAGAHMTSAGVKHVVRRDRPTASDRTAARGPAAERGADPGPVRRRDPGSVRGTAPANRAGPGGRRRPLLRTTGRRTAGFRATGLRIAGLRAASLWTSGTKSTNSAIGLRATSRYSFPSSHAASAAAAATVFAALLPTPCAPAVTGLAAAMCLSRLVLGVHYPTDIAAGAALGVLAAHAGTRWAHTPRQHGSDRS</sequence>
<keyword evidence="4" id="KW-0378">Hydrolase</keyword>
<evidence type="ECO:0000256" key="1">
    <source>
        <dbReference type="ARBA" id="ARBA00004651"/>
    </source>
</evidence>
<keyword evidence="6" id="KW-0472">Membrane</keyword>
<evidence type="ECO:0000256" key="5">
    <source>
        <dbReference type="ARBA" id="ARBA00022989"/>
    </source>
</evidence>
<dbReference type="RefSeq" id="WP_323449663.1">
    <property type="nucleotide sequence ID" value="NZ_BSBI01000011.1"/>
</dbReference>
<reference evidence="9 10" key="1">
    <citation type="submission" date="2022-10" db="EMBL/GenBank/DDBJ databases">
        <title>Draft genome sequence of Streptomyces sp. YSPA8.</title>
        <authorList>
            <person name="Moriuchi R."/>
            <person name="Dohra H."/>
            <person name="Yamamura H."/>
            <person name="Kodani S."/>
        </authorList>
    </citation>
    <scope>NUCLEOTIDE SEQUENCE [LARGE SCALE GENOMIC DNA]</scope>
    <source>
        <strain evidence="9 10">YSPA8</strain>
    </source>
</reference>
<comment type="subcellular location">
    <subcellularLocation>
        <location evidence="1">Cell membrane</location>
        <topology evidence="1">Multi-pass membrane protein</topology>
    </subcellularLocation>
</comment>
<evidence type="ECO:0000256" key="7">
    <source>
        <dbReference type="SAM" id="MobiDB-lite"/>
    </source>
</evidence>
<evidence type="ECO:0000256" key="3">
    <source>
        <dbReference type="ARBA" id="ARBA00022692"/>
    </source>
</evidence>
<feature type="domain" description="Phosphatidic acid phosphatase type 2/haloperoxidase" evidence="8">
    <location>
        <begin position="152"/>
        <end position="248"/>
    </location>
</feature>
<evidence type="ECO:0000313" key="10">
    <source>
        <dbReference type="Proteomes" id="UP001291653"/>
    </source>
</evidence>
<dbReference type="Pfam" id="PF01569">
    <property type="entry name" value="PAP2"/>
    <property type="match status" value="1"/>
</dbReference>
<evidence type="ECO:0000256" key="4">
    <source>
        <dbReference type="ARBA" id="ARBA00022801"/>
    </source>
</evidence>
<dbReference type="InterPro" id="IPR036938">
    <property type="entry name" value="PAP2/HPO_sf"/>
</dbReference>
<feature type="compositionally biased region" description="Basic and acidic residues" evidence="7">
    <location>
        <begin position="103"/>
        <end position="116"/>
    </location>
</feature>
<evidence type="ECO:0000256" key="6">
    <source>
        <dbReference type="ARBA" id="ARBA00023136"/>
    </source>
</evidence>
<organism evidence="9 10">
    <name type="scientific">Streptomyces yaizuensis</name>
    <dbReference type="NCBI Taxonomy" id="2989713"/>
    <lineage>
        <taxon>Bacteria</taxon>
        <taxon>Bacillati</taxon>
        <taxon>Actinomycetota</taxon>
        <taxon>Actinomycetes</taxon>
        <taxon>Kitasatosporales</taxon>
        <taxon>Streptomycetaceae</taxon>
        <taxon>Streptomyces</taxon>
    </lineage>
</organism>
<dbReference type="CDD" id="cd01610">
    <property type="entry name" value="PAP2_like"/>
    <property type="match status" value="1"/>
</dbReference>
<dbReference type="PANTHER" id="PTHR14969">
    <property type="entry name" value="SPHINGOSINE-1-PHOSPHATE PHOSPHOHYDROLASE"/>
    <property type="match status" value="1"/>
</dbReference>
<protein>
    <submittedName>
        <fullName evidence="9">Phosphatase PAP2 family protein</fullName>
    </submittedName>
</protein>
<dbReference type="EMBL" id="BSBI01000011">
    <property type="protein sequence ID" value="GLF97688.1"/>
    <property type="molecule type" value="Genomic_DNA"/>
</dbReference>
<feature type="region of interest" description="Disordered" evidence="7">
    <location>
        <begin position="79"/>
        <end position="142"/>
    </location>
</feature>
<dbReference type="InterPro" id="IPR000326">
    <property type="entry name" value="PAP2/HPO"/>
</dbReference>
<proteinExistence type="predicted"/>
<dbReference type="SMART" id="SM00014">
    <property type="entry name" value="acidPPc"/>
    <property type="match status" value="1"/>
</dbReference>
<keyword evidence="2" id="KW-1003">Cell membrane</keyword>
<dbReference type="PANTHER" id="PTHR14969:SF62">
    <property type="entry name" value="DECAPRENYLPHOSPHORYL-5-PHOSPHORIBOSE PHOSPHATASE RV3807C-RELATED"/>
    <property type="match status" value="1"/>
</dbReference>
<gene>
    <name evidence="9" type="ORF">SYYSPA8_25345</name>
</gene>
<evidence type="ECO:0000313" key="9">
    <source>
        <dbReference type="EMBL" id="GLF97688.1"/>
    </source>
</evidence>
<dbReference type="Gene3D" id="1.20.144.10">
    <property type="entry name" value="Phosphatidic acid phosphatase type 2/haloperoxidase"/>
    <property type="match status" value="1"/>
</dbReference>
<keyword evidence="5" id="KW-1133">Transmembrane helix</keyword>
<dbReference type="SUPFAM" id="SSF48317">
    <property type="entry name" value="Acid phosphatase/Vanadium-dependent haloperoxidase"/>
    <property type="match status" value="1"/>
</dbReference>
<dbReference type="Proteomes" id="UP001291653">
    <property type="component" value="Unassembled WGS sequence"/>
</dbReference>
<evidence type="ECO:0000256" key="2">
    <source>
        <dbReference type="ARBA" id="ARBA00022475"/>
    </source>
</evidence>
<name>A0ABQ5P5E9_9ACTN</name>
<accession>A0ABQ5P5E9</accession>
<evidence type="ECO:0000259" key="8">
    <source>
        <dbReference type="SMART" id="SM00014"/>
    </source>
</evidence>